<dbReference type="InterPro" id="IPR016163">
    <property type="entry name" value="Ald_DH_C"/>
</dbReference>
<comment type="similarity">
    <text evidence="3">Belongs to the aldehyde dehydrogenase family.</text>
</comment>
<keyword evidence="1 3" id="KW-0560">Oxidoreductase</keyword>
<dbReference type="Proteomes" id="UP001500665">
    <property type="component" value="Unassembled WGS sequence"/>
</dbReference>
<dbReference type="Gene3D" id="3.40.309.10">
    <property type="entry name" value="Aldehyde Dehydrogenase, Chain A, domain 2"/>
    <property type="match status" value="1"/>
</dbReference>
<evidence type="ECO:0000313" key="6">
    <source>
        <dbReference type="Proteomes" id="UP001500665"/>
    </source>
</evidence>
<dbReference type="InterPro" id="IPR029510">
    <property type="entry name" value="Ald_DH_CS_GLU"/>
</dbReference>
<dbReference type="Gene3D" id="3.40.605.10">
    <property type="entry name" value="Aldehyde Dehydrogenase, Chain A, domain 1"/>
    <property type="match status" value="1"/>
</dbReference>
<organism evidence="5 6">
    <name type="scientific">Actinocorallia libanotica</name>
    <dbReference type="NCBI Taxonomy" id="46162"/>
    <lineage>
        <taxon>Bacteria</taxon>
        <taxon>Bacillati</taxon>
        <taxon>Actinomycetota</taxon>
        <taxon>Actinomycetes</taxon>
        <taxon>Streptosporangiales</taxon>
        <taxon>Thermomonosporaceae</taxon>
        <taxon>Actinocorallia</taxon>
    </lineage>
</organism>
<comment type="caution">
    <text evidence="5">The sequence shown here is derived from an EMBL/GenBank/DDBJ whole genome shotgun (WGS) entry which is preliminary data.</text>
</comment>
<dbReference type="PROSITE" id="PS00687">
    <property type="entry name" value="ALDEHYDE_DEHYDR_GLU"/>
    <property type="match status" value="1"/>
</dbReference>
<evidence type="ECO:0000256" key="1">
    <source>
        <dbReference type="ARBA" id="ARBA00023002"/>
    </source>
</evidence>
<dbReference type="CDD" id="cd07106">
    <property type="entry name" value="ALDH_AldA-AAD23400"/>
    <property type="match status" value="1"/>
</dbReference>
<dbReference type="RefSeq" id="WP_344235611.1">
    <property type="nucleotide sequence ID" value="NZ_BAAAHH010000001.1"/>
</dbReference>
<sequence length="468" mass="49584">MSQYAMTIGGESVAAKETFDVVNPATGEVYTQAPDASVEQVDAAFDAAQQAYRTWKKDEAARRRALHAAGDLLMAKAGDLAPVLTSEQGKPLQEATFEIIGSGMWLKHFADLEMPREVLQDDDRAFVEVVRRPMGVVAAITPWNFPWLLACWKIAPALLAGNTMVLKPSPYTPVTTLAAGQLLQEVLPAGVLNVVSGRDPLGAHMTSHPVPRKISFTGSVATGKRVAAAAAEDLKRVTLELGGNDPAIVLDDADVAEVAPKLYGSAFQNNGQICSAIKRVYVPEALHDDLVEAIADIARSAKVGNGLEEGVQLGPLNNRPQLERVSELVSDALSRGARAVAGGKAVDGPGYFHEPTILAGVEDGFPIVDEEQFGPALPIVKYRSVDEAVERANGTLFGLGGSVWGGDAERAAAVADELECGSVWINTHLAIGPGQPFGGFKWSGVGTENGHWGVEGFTEVQVRHQAKG</sequence>
<gene>
    <name evidence="5" type="ORF">GCM10009550_01920</name>
</gene>
<dbReference type="InterPro" id="IPR044086">
    <property type="entry name" value="LUC3-like"/>
</dbReference>
<evidence type="ECO:0000259" key="4">
    <source>
        <dbReference type="Pfam" id="PF00171"/>
    </source>
</evidence>
<dbReference type="Pfam" id="PF00171">
    <property type="entry name" value="Aldedh"/>
    <property type="match status" value="1"/>
</dbReference>
<dbReference type="PANTHER" id="PTHR11699">
    <property type="entry name" value="ALDEHYDE DEHYDROGENASE-RELATED"/>
    <property type="match status" value="1"/>
</dbReference>
<accession>A0ABN1Q1Y8</accession>
<proteinExistence type="inferred from homology"/>
<evidence type="ECO:0000256" key="2">
    <source>
        <dbReference type="PROSITE-ProRule" id="PRU10007"/>
    </source>
</evidence>
<dbReference type="InterPro" id="IPR016162">
    <property type="entry name" value="Ald_DH_N"/>
</dbReference>
<name>A0ABN1Q1Y8_9ACTN</name>
<evidence type="ECO:0000256" key="3">
    <source>
        <dbReference type="RuleBase" id="RU003345"/>
    </source>
</evidence>
<keyword evidence="6" id="KW-1185">Reference proteome</keyword>
<evidence type="ECO:0000313" key="5">
    <source>
        <dbReference type="EMBL" id="GAA0936264.1"/>
    </source>
</evidence>
<feature type="domain" description="Aldehyde dehydrogenase" evidence="4">
    <location>
        <begin position="16"/>
        <end position="461"/>
    </location>
</feature>
<dbReference type="InterPro" id="IPR016161">
    <property type="entry name" value="Ald_DH/histidinol_DH"/>
</dbReference>
<dbReference type="InterPro" id="IPR016160">
    <property type="entry name" value="Ald_DH_CS_CYS"/>
</dbReference>
<dbReference type="PROSITE" id="PS00070">
    <property type="entry name" value="ALDEHYDE_DEHYDR_CYS"/>
    <property type="match status" value="1"/>
</dbReference>
<dbReference type="SUPFAM" id="SSF53720">
    <property type="entry name" value="ALDH-like"/>
    <property type="match status" value="1"/>
</dbReference>
<dbReference type="EMBL" id="BAAAHH010000001">
    <property type="protein sequence ID" value="GAA0936264.1"/>
    <property type="molecule type" value="Genomic_DNA"/>
</dbReference>
<dbReference type="InterPro" id="IPR015590">
    <property type="entry name" value="Aldehyde_DH_dom"/>
</dbReference>
<protein>
    <submittedName>
        <fullName evidence="5">Aldehyde dehydrogenase family protein</fullName>
    </submittedName>
</protein>
<reference evidence="5 6" key="1">
    <citation type="journal article" date="2019" name="Int. J. Syst. Evol. Microbiol.">
        <title>The Global Catalogue of Microorganisms (GCM) 10K type strain sequencing project: providing services to taxonomists for standard genome sequencing and annotation.</title>
        <authorList>
            <consortium name="The Broad Institute Genomics Platform"/>
            <consortium name="The Broad Institute Genome Sequencing Center for Infectious Disease"/>
            <person name="Wu L."/>
            <person name="Ma J."/>
        </authorList>
    </citation>
    <scope>NUCLEOTIDE SEQUENCE [LARGE SCALE GENOMIC DNA]</scope>
    <source>
        <strain evidence="5 6">JCM 10696</strain>
    </source>
</reference>
<feature type="active site" evidence="2">
    <location>
        <position position="240"/>
    </location>
</feature>